<feature type="chain" id="PRO_5008769771" evidence="1">
    <location>
        <begin position="22"/>
        <end position="287"/>
    </location>
</feature>
<reference evidence="4" key="2">
    <citation type="submission" date="2012-11" db="EMBL/GenBank/DDBJ databases">
        <authorList>
            <person name="Kuo A."/>
            <person name="Curtis B.A."/>
            <person name="Tanifuji G."/>
            <person name="Burki F."/>
            <person name="Gruber A."/>
            <person name="Irimia M."/>
            <person name="Maruyama S."/>
            <person name="Arias M.C."/>
            <person name="Ball S.G."/>
            <person name="Gile G.H."/>
            <person name="Hirakawa Y."/>
            <person name="Hopkins J.F."/>
            <person name="Rensing S.A."/>
            <person name="Schmutz J."/>
            <person name="Symeonidi A."/>
            <person name="Elias M."/>
            <person name="Eveleigh R.J."/>
            <person name="Herman E.K."/>
            <person name="Klute M.J."/>
            <person name="Nakayama T."/>
            <person name="Obornik M."/>
            <person name="Reyes-Prieto A."/>
            <person name="Armbrust E.V."/>
            <person name="Aves S.J."/>
            <person name="Beiko R.G."/>
            <person name="Coutinho P."/>
            <person name="Dacks J.B."/>
            <person name="Durnford D.G."/>
            <person name="Fast N.M."/>
            <person name="Green B.R."/>
            <person name="Grisdale C."/>
            <person name="Hempe F."/>
            <person name="Henrissat B."/>
            <person name="Hoppner M.P."/>
            <person name="Ishida K.-I."/>
            <person name="Kim E."/>
            <person name="Koreny L."/>
            <person name="Kroth P.G."/>
            <person name="Liu Y."/>
            <person name="Malik S.-B."/>
            <person name="Maier U.G."/>
            <person name="McRose D."/>
            <person name="Mock T."/>
            <person name="Neilson J.A."/>
            <person name="Onodera N.T."/>
            <person name="Poole A.M."/>
            <person name="Pritham E.J."/>
            <person name="Richards T.A."/>
            <person name="Rocap G."/>
            <person name="Roy S.W."/>
            <person name="Sarai C."/>
            <person name="Schaack S."/>
            <person name="Shirato S."/>
            <person name="Slamovits C.H."/>
            <person name="Spencer D.F."/>
            <person name="Suzuki S."/>
            <person name="Worden A.Z."/>
            <person name="Zauner S."/>
            <person name="Barry K."/>
            <person name="Bell C."/>
            <person name="Bharti A.K."/>
            <person name="Crow J.A."/>
            <person name="Grimwood J."/>
            <person name="Kramer R."/>
            <person name="Lindquist E."/>
            <person name="Lucas S."/>
            <person name="Salamov A."/>
            <person name="McFadden G.I."/>
            <person name="Lane C.E."/>
            <person name="Keeling P.J."/>
            <person name="Gray M.W."/>
            <person name="Grigoriev I.V."/>
            <person name="Archibald J.M."/>
        </authorList>
    </citation>
    <scope>NUCLEOTIDE SEQUENCE</scope>
    <source>
        <strain evidence="4">CCMP2712</strain>
    </source>
</reference>
<protein>
    <submittedName>
        <fullName evidence="2 3">Uncharacterized protein</fullName>
    </submittedName>
</protein>
<sequence length="287" mass="32332">MVGHRHLAVCTILLLCFPVDGFLLQRGFTSTSPHSLIGQKLNLHSSKPPRLSTCMMKAEPPQLFRADSQDSEKLEKALENCGMWSSVPQQTTMYLDSPETFQLMKGRVAIIPVTINGVPTGEAVEYQEGDYGIVPAGSYRWDIQKPSTKRTNCREGLQMTAKGWGEEPPLSYMRGSGTLSTKGRTSEDDLKYLKDLVAEKGNIPRRAYEEAIQSKLDRDPYCANLAFMVTEQGIIVQDRVKGTILEVLTEEGWQPYDPNKKYIETEGSKRWRKDGTFMKNPLFAQED</sequence>
<feature type="signal peptide" evidence="1">
    <location>
        <begin position="1"/>
        <end position="21"/>
    </location>
</feature>
<gene>
    <name evidence="2" type="ORF">GUITHDRAFT_166528</name>
</gene>
<reference evidence="2 4" key="1">
    <citation type="journal article" date="2012" name="Nature">
        <title>Algal genomes reveal evolutionary mosaicism and the fate of nucleomorphs.</title>
        <authorList>
            <consortium name="DOE Joint Genome Institute"/>
            <person name="Curtis B.A."/>
            <person name="Tanifuji G."/>
            <person name="Burki F."/>
            <person name="Gruber A."/>
            <person name="Irimia M."/>
            <person name="Maruyama S."/>
            <person name="Arias M.C."/>
            <person name="Ball S.G."/>
            <person name="Gile G.H."/>
            <person name="Hirakawa Y."/>
            <person name="Hopkins J.F."/>
            <person name="Kuo A."/>
            <person name="Rensing S.A."/>
            <person name="Schmutz J."/>
            <person name="Symeonidi A."/>
            <person name="Elias M."/>
            <person name="Eveleigh R.J."/>
            <person name="Herman E.K."/>
            <person name="Klute M.J."/>
            <person name="Nakayama T."/>
            <person name="Obornik M."/>
            <person name="Reyes-Prieto A."/>
            <person name="Armbrust E.V."/>
            <person name="Aves S.J."/>
            <person name="Beiko R.G."/>
            <person name="Coutinho P."/>
            <person name="Dacks J.B."/>
            <person name="Durnford D.G."/>
            <person name="Fast N.M."/>
            <person name="Green B.R."/>
            <person name="Grisdale C.J."/>
            <person name="Hempel F."/>
            <person name="Henrissat B."/>
            <person name="Hoppner M.P."/>
            <person name="Ishida K."/>
            <person name="Kim E."/>
            <person name="Koreny L."/>
            <person name="Kroth P.G."/>
            <person name="Liu Y."/>
            <person name="Malik S.B."/>
            <person name="Maier U.G."/>
            <person name="McRose D."/>
            <person name="Mock T."/>
            <person name="Neilson J.A."/>
            <person name="Onodera N.T."/>
            <person name="Poole A.M."/>
            <person name="Pritham E.J."/>
            <person name="Richards T.A."/>
            <person name="Rocap G."/>
            <person name="Roy S.W."/>
            <person name="Sarai C."/>
            <person name="Schaack S."/>
            <person name="Shirato S."/>
            <person name="Slamovits C.H."/>
            <person name="Spencer D.F."/>
            <person name="Suzuki S."/>
            <person name="Worden A.Z."/>
            <person name="Zauner S."/>
            <person name="Barry K."/>
            <person name="Bell C."/>
            <person name="Bharti A.K."/>
            <person name="Crow J.A."/>
            <person name="Grimwood J."/>
            <person name="Kramer R."/>
            <person name="Lindquist E."/>
            <person name="Lucas S."/>
            <person name="Salamov A."/>
            <person name="McFadden G.I."/>
            <person name="Lane C.E."/>
            <person name="Keeling P.J."/>
            <person name="Gray M.W."/>
            <person name="Grigoriev I.V."/>
            <person name="Archibald J.M."/>
        </authorList>
    </citation>
    <scope>NUCLEOTIDE SEQUENCE</scope>
    <source>
        <strain evidence="2 4">CCMP2712</strain>
    </source>
</reference>
<organism evidence="2">
    <name type="scientific">Guillardia theta (strain CCMP2712)</name>
    <name type="common">Cryptophyte</name>
    <dbReference type="NCBI Taxonomy" id="905079"/>
    <lineage>
        <taxon>Eukaryota</taxon>
        <taxon>Cryptophyceae</taxon>
        <taxon>Pyrenomonadales</taxon>
        <taxon>Geminigeraceae</taxon>
        <taxon>Guillardia</taxon>
    </lineage>
</organism>
<dbReference type="AlphaFoldDB" id="L1IAC4"/>
<evidence type="ECO:0000256" key="1">
    <source>
        <dbReference type="SAM" id="SignalP"/>
    </source>
</evidence>
<name>L1IAC4_GUITC</name>
<dbReference type="EnsemblProtists" id="EKX33216">
    <property type="protein sequence ID" value="EKX33216"/>
    <property type="gene ID" value="GUITHDRAFT_166528"/>
</dbReference>
<dbReference type="EMBL" id="JH993151">
    <property type="protein sequence ID" value="EKX33216.1"/>
    <property type="molecule type" value="Genomic_DNA"/>
</dbReference>
<dbReference type="GeneID" id="17289939"/>
<dbReference type="RefSeq" id="XP_005820196.1">
    <property type="nucleotide sequence ID" value="XM_005820139.1"/>
</dbReference>
<dbReference type="KEGG" id="gtt:GUITHDRAFT_166528"/>
<accession>L1IAC4</accession>
<evidence type="ECO:0000313" key="3">
    <source>
        <dbReference type="EnsemblProtists" id="EKX33216"/>
    </source>
</evidence>
<dbReference type="OrthoDB" id="10650996at2759"/>
<dbReference type="HOGENOM" id="CLU_971286_0_0_1"/>
<keyword evidence="4" id="KW-1185">Reference proteome</keyword>
<keyword evidence="1" id="KW-0732">Signal</keyword>
<dbReference type="InterPro" id="IPR014710">
    <property type="entry name" value="RmlC-like_jellyroll"/>
</dbReference>
<dbReference type="PaxDb" id="55529-EKX33216"/>
<proteinExistence type="predicted"/>
<dbReference type="Proteomes" id="UP000011087">
    <property type="component" value="Unassembled WGS sequence"/>
</dbReference>
<evidence type="ECO:0000313" key="2">
    <source>
        <dbReference type="EMBL" id="EKX33216.1"/>
    </source>
</evidence>
<evidence type="ECO:0000313" key="4">
    <source>
        <dbReference type="Proteomes" id="UP000011087"/>
    </source>
</evidence>
<dbReference type="Gene3D" id="2.60.120.10">
    <property type="entry name" value="Jelly Rolls"/>
    <property type="match status" value="1"/>
</dbReference>
<reference evidence="3" key="3">
    <citation type="submission" date="2015-06" db="UniProtKB">
        <authorList>
            <consortium name="EnsemblProtists"/>
        </authorList>
    </citation>
    <scope>IDENTIFICATION</scope>
</reference>